<accession>S5N4X1</accession>
<dbReference type="KEGG" id="sbz:A464_plas0090"/>
<evidence type="ECO:0000313" key="2">
    <source>
        <dbReference type="Proteomes" id="UP000015042"/>
    </source>
</evidence>
<dbReference type="Proteomes" id="UP000015042">
    <property type="component" value="Plasmid RM1"/>
</dbReference>
<organism evidence="1 2">
    <name type="scientific">Salmonella bongori N268-08</name>
    <dbReference type="NCBI Taxonomy" id="1197719"/>
    <lineage>
        <taxon>Bacteria</taxon>
        <taxon>Pseudomonadati</taxon>
        <taxon>Pseudomonadota</taxon>
        <taxon>Gammaproteobacteria</taxon>
        <taxon>Enterobacterales</taxon>
        <taxon>Enterobacteriaceae</taxon>
        <taxon>Salmonella</taxon>
    </lineage>
</organism>
<dbReference type="AlphaFoldDB" id="S5N4X1"/>
<geneLocation type="plasmid" evidence="1 2">
    <name>RM1</name>
</geneLocation>
<sequence>MVRNVKAITRPDSLSFLLGYSVRAERSVMPECGWVSEISAVPA</sequence>
<name>S5N4X1_SALBN</name>
<keyword evidence="1" id="KW-0614">Plasmid</keyword>
<protein>
    <submittedName>
        <fullName evidence="1">Uncharacterized protein</fullName>
    </submittedName>
</protein>
<gene>
    <name evidence="1" type="ORF">A464_plas0090</name>
</gene>
<reference evidence="1 2" key="1">
    <citation type="submission" date="2013-07" db="EMBL/GenBank/DDBJ databases">
        <title>Genome sequence of Salmonella bongori N268-08 - a rare clinical isolate.</title>
        <authorList>
            <person name="Marti R."/>
            <person name="Hagens S."/>
            <person name="Loessner M.J."/>
            <person name="Klumpp J."/>
        </authorList>
    </citation>
    <scope>NUCLEOTIDE SEQUENCE [LARGE SCALE GENOMIC DNA]</scope>
    <source>
        <strain evidence="1 2">N268-08</strain>
        <plasmid evidence="2">Plasmid RM1</plasmid>
    </source>
</reference>
<evidence type="ECO:0000313" key="1">
    <source>
        <dbReference type="EMBL" id="AGR61914.1"/>
    </source>
</evidence>
<dbReference type="EMBL" id="CP006609">
    <property type="protein sequence ID" value="AGR61914.1"/>
    <property type="molecule type" value="Genomic_DNA"/>
</dbReference>
<dbReference type="HOGENOM" id="CLU_3239266_0_0_6"/>
<proteinExistence type="predicted"/>